<gene>
    <name evidence="10" type="ORF">Ae201684_000506</name>
</gene>
<dbReference type="InterPro" id="IPR036770">
    <property type="entry name" value="Ankyrin_rpt-contain_sf"/>
</dbReference>
<keyword evidence="8" id="KW-0012">Acyltransferase</keyword>
<feature type="domain" description="Palmitoyltransferase DHHC" evidence="9">
    <location>
        <begin position="431"/>
        <end position="561"/>
    </location>
</feature>
<accession>A0A6G0XY49</accession>
<keyword evidence="8" id="KW-0808">Transferase</keyword>
<evidence type="ECO:0000256" key="5">
    <source>
        <dbReference type="ARBA" id="ARBA00023043"/>
    </source>
</evidence>
<evidence type="ECO:0000259" key="9">
    <source>
        <dbReference type="Pfam" id="PF01529"/>
    </source>
</evidence>
<feature type="repeat" description="ANK" evidence="7">
    <location>
        <begin position="107"/>
        <end position="139"/>
    </location>
</feature>
<dbReference type="GO" id="GO:0019706">
    <property type="term" value="F:protein-cysteine S-palmitoyltransferase activity"/>
    <property type="evidence" value="ECO:0007669"/>
    <property type="project" value="UniProtKB-EC"/>
</dbReference>
<feature type="repeat" description="ANK" evidence="7">
    <location>
        <begin position="209"/>
        <end position="241"/>
    </location>
</feature>
<protein>
    <recommendedName>
        <fullName evidence="8">Palmitoyltransferase</fullName>
        <ecNumber evidence="8">2.3.1.225</ecNumber>
    </recommendedName>
</protein>
<dbReference type="Pfam" id="PF12796">
    <property type="entry name" value="Ank_2"/>
    <property type="match status" value="1"/>
</dbReference>
<organism evidence="10 11">
    <name type="scientific">Aphanomyces euteiches</name>
    <dbReference type="NCBI Taxonomy" id="100861"/>
    <lineage>
        <taxon>Eukaryota</taxon>
        <taxon>Sar</taxon>
        <taxon>Stramenopiles</taxon>
        <taxon>Oomycota</taxon>
        <taxon>Saprolegniomycetes</taxon>
        <taxon>Saprolegniales</taxon>
        <taxon>Verrucalvaceae</taxon>
        <taxon>Aphanomyces</taxon>
    </lineage>
</organism>
<dbReference type="SMART" id="SM00248">
    <property type="entry name" value="ANK"/>
    <property type="match status" value="5"/>
</dbReference>
<dbReference type="InterPro" id="IPR001594">
    <property type="entry name" value="Palmitoyltrfase_DHHC"/>
</dbReference>
<dbReference type="PANTHER" id="PTHR24161">
    <property type="entry name" value="ANK_REP_REGION DOMAIN-CONTAINING PROTEIN-RELATED"/>
    <property type="match status" value="1"/>
</dbReference>
<feature type="transmembrane region" description="Helical" evidence="8">
    <location>
        <begin position="322"/>
        <end position="342"/>
    </location>
</feature>
<dbReference type="PROSITE" id="PS50216">
    <property type="entry name" value="DHHC"/>
    <property type="match status" value="1"/>
</dbReference>
<evidence type="ECO:0000313" key="11">
    <source>
        <dbReference type="Proteomes" id="UP000481153"/>
    </source>
</evidence>
<evidence type="ECO:0000256" key="3">
    <source>
        <dbReference type="ARBA" id="ARBA00022737"/>
    </source>
</evidence>
<sequence>MSAACLKYDGLDASDDESKTDTAFPTMNRINSSLVPPTIYECAQLGLLDELQRLLLQRSKTSEWSVNTPDNQNATLLHWASFYNQLHVIKYLLALPHINVNAVGGDLLSTPLYWAAHRNNIQAVALLLDHHADPTIADKHGFDAYFVAVQSGYTILSAFFIAKGCNIDTPSQDADRLTPLMWLCRYKFELDTARMLFGLGANVHETDAHGNTALHLAATSDFVVAAKYLLDRGVDIHAKNKRGQTALDIANDVASDIETRTSGKRTAATVGLLRSVYRYDESYNTLPVSVLKRHAGLTAFWTPWFVMGLIGVAAHKLDGRDVVVGIAASVAFGYWLVKVAGLDVNPSKLKYSRLMFGVNVHSIFWITFGVALLVAEGALYVHATMVFFVFFTGTCVCVYWTTTTSPGLLSTTIQERHRNVMDLVAMHSRPEVKFCSTCLQHRPLRSKHNVELNACVARFDHFCTFVANVVGANNHTFYFGFLFNSVMGIGVYLAMIVDYLAREGVLNEPTYWRTLARVGHNYPVVLSISILAAVHIVWIGGLLVANIYGILFTWTTNERVLQSRSQAKTSSLHSKFSRGVVQNVVDFFHFPLGDELDRIDWRRCRFYSLDELHARPSKAKLE</sequence>
<keyword evidence="2 8" id="KW-0812">Transmembrane</keyword>
<evidence type="ECO:0000313" key="10">
    <source>
        <dbReference type="EMBL" id="KAF0745492.1"/>
    </source>
</evidence>
<feature type="transmembrane region" description="Helical" evidence="8">
    <location>
        <begin position="295"/>
        <end position="316"/>
    </location>
</feature>
<keyword evidence="6 8" id="KW-0472">Membrane</keyword>
<evidence type="ECO:0000256" key="7">
    <source>
        <dbReference type="PROSITE-ProRule" id="PRU00023"/>
    </source>
</evidence>
<feature type="transmembrane region" description="Helical" evidence="8">
    <location>
        <begin position="521"/>
        <end position="554"/>
    </location>
</feature>
<dbReference type="PROSITE" id="PS50297">
    <property type="entry name" value="ANK_REP_REGION"/>
    <property type="match status" value="1"/>
</dbReference>
<dbReference type="PANTHER" id="PTHR24161:SF85">
    <property type="entry name" value="PALMITOYLTRANSFERASE HIP14"/>
    <property type="match status" value="1"/>
</dbReference>
<dbReference type="GO" id="GO:0016020">
    <property type="term" value="C:membrane"/>
    <property type="evidence" value="ECO:0007669"/>
    <property type="project" value="UniProtKB-SubCell"/>
</dbReference>
<dbReference type="VEuPathDB" id="FungiDB:AeMF1_015063"/>
<dbReference type="InterPro" id="IPR002110">
    <property type="entry name" value="Ankyrin_rpt"/>
</dbReference>
<dbReference type="SUPFAM" id="SSF48403">
    <property type="entry name" value="Ankyrin repeat"/>
    <property type="match status" value="1"/>
</dbReference>
<evidence type="ECO:0000256" key="1">
    <source>
        <dbReference type="ARBA" id="ARBA00004141"/>
    </source>
</evidence>
<feature type="transmembrane region" description="Helical" evidence="8">
    <location>
        <begin position="380"/>
        <end position="400"/>
    </location>
</feature>
<dbReference type="Proteomes" id="UP000481153">
    <property type="component" value="Unassembled WGS sequence"/>
</dbReference>
<reference evidence="10 11" key="1">
    <citation type="submission" date="2019-07" db="EMBL/GenBank/DDBJ databases">
        <title>Genomics analysis of Aphanomyces spp. identifies a new class of oomycete effector associated with host adaptation.</title>
        <authorList>
            <person name="Gaulin E."/>
        </authorList>
    </citation>
    <scope>NUCLEOTIDE SEQUENCE [LARGE SCALE GENOMIC DNA]</scope>
    <source>
        <strain evidence="10 11">ATCC 201684</strain>
    </source>
</reference>
<comment type="domain">
    <text evidence="8">The DHHC domain is required for palmitoyltransferase activity.</text>
</comment>
<comment type="similarity">
    <text evidence="8">Belongs to the DHHC palmitoyltransferase family.</text>
</comment>
<keyword evidence="4 8" id="KW-1133">Transmembrane helix</keyword>
<dbReference type="Gene3D" id="1.25.40.20">
    <property type="entry name" value="Ankyrin repeat-containing domain"/>
    <property type="match status" value="1"/>
</dbReference>
<evidence type="ECO:0000256" key="4">
    <source>
        <dbReference type="ARBA" id="ARBA00022989"/>
    </source>
</evidence>
<evidence type="ECO:0000256" key="6">
    <source>
        <dbReference type="ARBA" id="ARBA00023136"/>
    </source>
</evidence>
<keyword evidence="5 7" id="KW-0040">ANK repeat</keyword>
<dbReference type="Pfam" id="PF01529">
    <property type="entry name" value="DHHC"/>
    <property type="match status" value="1"/>
</dbReference>
<dbReference type="PROSITE" id="PS50088">
    <property type="entry name" value="ANK_REPEAT"/>
    <property type="match status" value="2"/>
</dbReference>
<keyword evidence="3" id="KW-0677">Repeat</keyword>
<comment type="catalytic activity">
    <reaction evidence="8">
        <text>L-cysteinyl-[protein] + hexadecanoyl-CoA = S-hexadecanoyl-L-cysteinyl-[protein] + CoA</text>
        <dbReference type="Rhea" id="RHEA:36683"/>
        <dbReference type="Rhea" id="RHEA-COMP:10131"/>
        <dbReference type="Rhea" id="RHEA-COMP:11032"/>
        <dbReference type="ChEBI" id="CHEBI:29950"/>
        <dbReference type="ChEBI" id="CHEBI:57287"/>
        <dbReference type="ChEBI" id="CHEBI:57379"/>
        <dbReference type="ChEBI" id="CHEBI:74151"/>
        <dbReference type="EC" id="2.3.1.225"/>
    </reaction>
</comment>
<evidence type="ECO:0000256" key="8">
    <source>
        <dbReference type="RuleBase" id="RU079119"/>
    </source>
</evidence>
<dbReference type="AlphaFoldDB" id="A0A6G0XY49"/>
<feature type="transmembrane region" description="Helical" evidence="8">
    <location>
        <begin position="354"/>
        <end position="374"/>
    </location>
</feature>
<dbReference type="Pfam" id="PF00023">
    <property type="entry name" value="Ank"/>
    <property type="match status" value="2"/>
</dbReference>
<proteinExistence type="inferred from homology"/>
<dbReference type="EMBL" id="VJMJ01000002">
    <property type="protein sequence ID" value="KAF0745492.1"/>
    <property type="molecule type" value="Genomic_DNA"/>
</dbReference>
<keyword evidence="11" id="KW-1185">Reference proteome</keyword>
<dbReference type="EC" id="2.3.1.225" evidence="8"/>
<feature type="transmembrane region" description="Helical" evidence="8">
    <location>
        <begin position="477"/>
        <end position="501"/>
    </location>
</feature>
<comment type="caution">
    <text evidence="10">The sequence shown here is derived from an EMBL/GenBank/DDBJ whole genome shotgun (WGS) entry which is preliminary data.</text>
</comment>
<evidence type="ECO:0000256" key="2">
    <source>
        <dbReference type="ARBA" id="ARBA00022692"/>
    </source>
</evidence>
<comment type="subcellular location">
    <subcellularLocation>
        <location evidence="1">Membrane</location>
        <topology evidence="1">Multi-pass membrane protein</topology>
    </subcellularLocation>
</comment>
<name>A0A6G0XY49_9STRA</name>